<comment type="caution">
    <text evidence="2">The sequence shown here is derived from an EMBL/GenBank/DDBJ whole genome shotgun (WGS) entry which is preliminary data.</text>
</comment>
<name>A0A4Y8LXT3_9BACL</name>
<evidence type="ECO:0000313" key="2">
    <source>
        <dbReference type="EMBL" id="TFE24145.1"/>
    </source>
</evidence>
<dbReference type="InterPro" id="IPR006175">
    <property type="entry name" value="YjgF/YER057c/UK114"/>
</dbReference>
<dbReference type="SUPFAM" id="SSF55298">
    <property type="entry name" value="YjgF-like"/>
    <property type="match status" value="1"/>
</dbReference>
<dbReference type="InterPro" id="IPR019897">
    <property type="entry name" value="RidA_CS"/>
</dbReference>
<dbReference type="GO" id="GO:0005829">
    <property type="term" value="C:cytosol"/>
    <property type="evidence" value="ECO:0007669"/>
    <property type="project" value="TreeGrafter"/>
</dbReference>
<dbReference type="FunFam" id="3.30.1330.40:FF:000001">
    <property type="entry name" value="L-PSP family endoribonuclease"/>
    <property type="match status" value="1"/>
</dbReference>
<keyword evidence="3" id="KW-1185">Reference proteome</keyword>
<dbReference type="Pfam" id="PF01042">
    <property type="entry name" value="Ribonuc_L-PSP"/>
    <property type="match status" value="1"/>
</dbReference>
<dbReference type="Gene3D" id="3.30.1330.40">
    <property type="entry name" value="RutC-like"/>
    <property type="match status" value="1"/>
</dbReference>
<dbReference type="GO" id="GO:0019239">
    <property type="term" value="F:deaminase activity"/>
    <property type="evidence" value="ECO:0007669"/>
    <property type="project" value="TreeGrafter"/>
</dbReference>
<protein>
    <submittedName>
        <fullName evidence="2">RidA family protein</fullName>
    </submittedName>
</protein>
<reference evidence="2 3" key="1">
    <citation type="submission" date="2019-03" db="EMBL/GenBank/DDBJ databases">
        <title>Cohnella endophytica sp. nov., a novel endophytic bacterium isolated from bark of Sonneratia apetala.</title>
        <authorList>
            <person name="Tuo L."/>
        </authorList>
    </citation>
    <scope>NUCLEOTIDE SEQUENCE [LARGE SCALE GENOMIC DNA]</scope>
    <source>
        <strain evidence="2 3">CCTCC AB 208254</strain>
    </source>
</reference>
<sequence>MALKIVSTPDAPAAIGPYAQAVRAGNLLFTSGQIPLTPAGELVVGTIQEQTHQVLGNLKAVLAAEGASFQDVVKATVFLKDMNQFGEFNSVYAAYFGEHTPARSTVEVARLPKDVLVEIELIAAISVETVRN</sequence>
<gene>
    <name evidence="2" type="ORF">E2980_17125</name>
</gene>
<dbReference type="PANTHER" id="PTHR11803">
    <property type="entry name" value="2-IMINOBUTANOATE/2-IMINOPROPANOATE DEAMINASE RIDA"/>
    <property type="match status" value="1"/>
</dbReference>
<organism evidence="2 3">
    <name type="scientific">Cohnella luojiensis</name>
    <dbReference type="NCBI Taxonomy" id="652876"/>
    <lineage>
        <taxon>Bacteria</taxon>
        <taxon>Bacillati</taxon>
        <taxon>Bacillota</taxon>
        <taxon>Bacilli</taxon>
        <taxon>Bacillales</taxon>
        <taxon>Paenibacillaceae</taxon>
        <taxon>Cohnella</taxon>
    </lineage>
</organism>
<dbReference type="Proteomes" id="UP000297900">
    <property type="component" value="Unassembled WGS sequence"/>
</dbReference>
<dbReference type="PANTHER" id="PTHR11803:SF58">
    <property type="entry name" value="PROTEIN HMF1-RELATED"/>
    <property type="match status" value="1"/>
</dbReference>
<evidence type="ECO:0000313" key="3">
    <source>
        <dbReference type="Proteomes" id="UP000297900"/>
    </source>
</evidence>
<dbReference type="PROSITE" id="PS01094">
    <property type="entry name" value="UPF0076"/>
    <property type="match status" value="1"/>
</dbReference>
<comment type="similarity">
    <text evidence="1">Belongs to the RutC family.</text>
</comment>
<dbReference type="AlphaFoldDB" id="A0A4Y8LXT3"/>
<dbReference type="OrthoDB" id="9803101at2"/>
<proteinExistence type="inferred from homology"/>
<accession>A0A4Y8LXT3</accession>
<dbReference type="CDD" id="cd00448">
    <property type="entry name" value="YjgF_YER057c_UK114_family"/>
    <property type="match status" value="1"/>
</dbReference>
<evidence type="ECO:0000256" key="1">
    <source>
        <dbReference type="ARBA" id="ARBA00010552"/>
    </source>
</evidence>
<dbReference type="NCBIfam" id="TIGR00004">
    <property type="entry name" value="Rid family detoxifying hydrolase"/>
    <property type="match status" value="1"/>
</dbReference>
<dbReference type="RefSeq" id="WP_135153473.1">
    <property type="nucleotide sequence ID" value="NZ_SOMN01000028.1"/>
</dbReference>
<dbReference type="InterPro" id="IPR035959">
    <property type="entry name" value="RutC-like_sf"/>
</dbReference>
<dbReference type="InterPro" id="IPR006056">
    <property type="entry name" value="RidA"/>
</dbReference>
<dbReference type="EMBL" id="SOMN01000028">
    <property type="protein sequence ID" value="TFE24145.1"/>
    <property type="molecule type" value="Genomic_DNA"/>
</dbReference>